<accession>A0AAD4R0C9</accession>
<dbReference type="InterPro" id="IPR019734">
    <property type="entry name" value="TPR_rpt"/>
</dbReference>
<evidence type="ECO:0000256" key="1">
    <source>
        <dbReference type="PROSITE-ProRule" id="PRU00339"/>
    </source>
</evidence>
<gene>
    <name evidence="2" type="ORF">DdX_16108</name>
</gene>
<dbReference type="InterPro" id="IPR011990">
    <property type="entry name" value="TPR-like_helical_dom_sf"/>
</dbReference>
<sequence length="312" mass="35472">MESYALAFVDAEETLRFDLDNKSAKKTKVLAMIGLKRRPEAIIHHIEKINDTQLTDKYKGLMTQTANSRIFKKDSTLLDESILMIAESYVDATELLELSTDEKFEYHSMKGMFLLDLERAIEAIAEFDKVIELDPDKNRAEQIKGLMSKLKADLVRQETLRNRQLILDAASAGIPPAESKIAELIIGPTYFLPNNFITVKAADGKKYEAKSSAVLMGLLLPYKYQITRATFSGVVFDHEFIHVLTSVDNVLWTGIFRMENCDFTKLSEREILDLFRTALKPESLSLIQNSGLTSDILNKAIKDQLQLGHYWR</sequence>
<name>A0AAD4R0C9_9BILA</name>
<reference evidence="2" key="1">
    <citation type="submission" date="2022-01" db="EMBL/GenBank/DDBJ databases">
        <title>Genome Sequence Resource for Two Populations of Ditylenchus destructor, the Migratory Endoparasitic Phytonematode.</title>
        <authorList>
            <person name="Zhang H."/>
            <person name="Lin R."/>
            <person name="Xie B."/>
        </authorList>
    </citation>
    <scope>NUCLEOTIDE SEQUENCE</scope>
    <source>
        <strain evidence="2">BazhouSP</strain>
    </source>
</reference>
<feature type="repeat" description="TPR" evidence="1">
    <location>
        <begin position="104"/>
        <end position="137"/>
    </location>
</feature>
<dbReference type="SUPFAM" id="SSF48452">
    <property type="entry name" value="TPR-like"/>
    <property type="match status" value="1"/>
</dbReference>
<evidence type="ECO:0000313" key="3">
    <source>
        <dbReference type="Proteomes" id="UP001201812"/>
    </source>
</evidence>
<dbReference type="PROSITE" id="PS50005">
    <property type="entry name" value="TPR"/>
    <property type="match status" value="1"/>
</dbReference>
<protein>
    <submittedName>
        <fullName evidence="2">Uncharacterized protein</fullName>
    </submittedName>
</protein>
<proteinExistence type="predicted"/>
<dbReference type="Proteomes" id="UP001201812">
    <property type="component" value="Unassembled WGS sequence"/>
</dbReference>
<keyword evidence="3" id="KW-1185">Reference proteome</keyword>
<organism evidence="2 3">
    <name type="scientific">Ditylenchus destructor</name>
    <dbReference type="NCBI Taxonomy" id="166010"/>
    <lineage>
        <taxon>Eukaryota</taxon>
        <taxon>Metazoa</taxon>
        <taxon>Ecdysozoa</taxon>
        <taxon>Nematoda</taxon>
        <taxon>Chromadorea</taxon>
        <taxon>Rhabditida</taxon>
        <taxon>Tylenchina</taxon>
        <taxon>Tylenchomorpha</taxon>
        <taxon>Sphaerularioidea</taxon>
        <taxon>Anguinidae</taxon>
        <taxon>Anguininae</taxon>
        <taxon>Ditylenchus</taxon>
    </lineage>
</organism>
<keyword evidence="1" id="KW-0802">TPR repeat</keyword>
<dbReference type="EMBL" id="JAKKPZ010000119">
    <property type="protein sequence ID" value="KAI1701429.1"/>
    <property type="molecule type" value="Genomic_DNA"/>
</dbReference>
<comment type="caution">
    <text evidence="2">The sequence shown here is derived from an EMBL/GenBank/DDBJ whole genome shotgun (WGS) entry which is preliminary data.</text>
</comment>
<evidence type="ECO:0000313" key="2">
    <source>
        <dbReference type="EMBL" id="KAI1701429.1"/>
    </source>
</evidence>
<dbReference type="AlphaFoldDB" id="A0AAD4R0C9"/>
<dbReference type="Gene3D" id="1.25.40.10">
    <property type="entry name" value="Tetratricopeptide repeat domain"/>
    <property type="match status" value="1"/>
</dbReference>